<comment type="caution">
    <text evidence="1">The sequence shown here is derived from an EMBL/GenBank/DDBJ whole genome shotgun (WGS) entry which is preliminary data.</text>
</comment>
<sequence length="450" mass="49971">MAVTTSTQVELQPPGLTAVNSNDILLEFSIGDEERRALIKERAGASLHVPGLHLSTAHHRRGPSPDARAEFRETLLDGLRQRWQDPLTEAQFLKLARDLDRNGASLYSGLIGMVSFRTLIENYTKAQGGTGNKTFLHSYVNFADHPDFLTDARYNDAFAHPLLVALISYQMGGALRLNDVRGKDTDPISVNAQDNMLHIDNTPFRDEYKILLCWKRNEPVGPSGQNFTFLPGTHKGNRDILVGQDGQPWSTERDSLFVTDAAIDGILSFQQEAVGRPSMVVEVQVPDAPVSVAFAAGALVHQRYRTEAGDPRSCVICSFHVANDNPGSLITSRPSEYQPKSLVDLLMSPQNKHTASQFLSMLLDEATKIENKIKDLHISDHASRLIDINSLALTEDALARWRQSVVFAPTASTIKFTRNFISHQPSLVPRRILSKLLQLLWHTTSMVCCN</sequence>
<dbReference type="EMBL" id="JPOX01000016">
    <property type="protein sequence ID" value="KFX47148.1"/>
    <property type="molecule type" value="Genomic_DNA"/>
</dbReference>
<gene>
    <name evidence="1" type="ORF">GQ26_0161780</name>
</gene>
<organism evidence="1">
    <name type="scientific">Talaromyces marneffei PM1</name>
    <dbReference type="NCBI Taxonomy" id="1077442"/>
    <lineage>
        <taxon>Eukaryota</taxon>
        <taxon>Fungi</taxon>
        <taxon>Dikarya</taxon>
        <taxon>Ascomycota</taxon>
        <taxon>Pezizomycotina</taxon>
        <taxon>Eurotiomycetes</taxon>
        <taxon>Eurotiomycetidae</taxon>
        <taxon>Eurotiales</taxon>
        <taxon>Trichocomaceae</taxon>
        <taxon>Talaromyces</taxon>
        <taxon>Talaromyces sect. Talaromyces</taxon>
    </lineage>
</organism>
<reference evidence="1" key="1">
    <citation type="journal article" date="2014" name="PLoS Genet.">
        <title>Signature Gene Expression Reveals Novel Clues to the Molecular Mechanisms of Dimorphic Transition in Penicillium marneffei.</title>
        <authorList>
            <person name="Yang E."/>
            <person name="Wang G."/>
            <person name="Cai J."/>
            <person name="Woo P.C."/>
            <person name="Lau S.K."/>
            <person name="Yuen K.-Y."/>
            <person name="Chow W.-N."/>
            <person name="Lin X."/>
        </authorList>
    </citation>
    <scope>NUCLEOTIDE SEQUENCE [LARGE SCALE GENOMIC DNA]</scope>
    <source>
        <strain evidence="1">PM1</strain>
    </source>
</reference>
<proteinExistence type="predicted"/>
<dbReference type="HOGENOM" id="CLU_029525_1_0_1"/>
<dbReference type="eggNOG" id="ENOG502SNX0">
    <property type="taxonomic scope" value="Eukaryota"/>
</dbReference>
<accession>A0A093XPL1</accession>
<evidence type="ECO:0000313" key="1">
    <source>
        <dbReference type="EMBL" id="KFX47148.1"/>
    </source>
</evidence>
<protein>
    <submittedName>
        <fullName evidence="1">Uncharacterized protein</fullName>
    </submittedName>
</protein>
<name>A0A093XPL1_TALMA</name>
<dbReference type="AlphaFoldDB" id="A0A093XPL1"/>